<dbReference type="STRING" id="223786.SAMN05216234_13022"/>
<proteinExistence type="predicted"/>
<accession>A0A1I5S2Q8</accession>
<feature type="coiled-coil region" evidence="1">
    <location>
        <begin position="215"/>
        <end position="282"/>
    </location>
</feature>
<organism evidence="3 4">
    <name type="scientific">Hydrogenimonas thermophila</name>
    <dbReference type="NCBI Taxonomy" id="223786"/>
    <lineage>
        <taxon>Bacteria</taxon>
        <taxon>Pseudomonadati</taxon>
        <taxon>Campylobacterota</taxon>
        <taxon>Epsilonproteobacteria</taxon>
        <taxon>Campylobacterales</taxon>
        <taxon>Hydrogenimonadaceae</taxon>
        <taxon>Hydrogenimonas</taxon>
    </lineage>
</organism>
<evidence type="ECO:0000313" key="3">
    <source>
        <dbReference type="EMBL" id="SFP64871.1"/>
    </source>
</evidence>
<evidence type="ECO:0000313" key="4">
    <source>
        <dbReference type="Proteomes" id="UP000199227"/>
    </source>
</evidence>
<evidence type="ECO:0000256" key="1">
    <source>
        <dbReference type="SAM" id="Coils"/>
    </source>
</evidence>
<dbReference type="EMBL" id="FOXB01000030">
    <property type="protein sequence ID" value="SFP64871.1"/>
    <property type="molecule type" value="Genomic_DNA"/>
</dbReference>
<feature type="chain" id="PRO_5011578711" evidence="2">
    <location>
        <begin position="22"/>
        <end position="294"/>
    </location>
</feature>
<dbReference type="AlphaFoldDB" id="A0A1I5S2Q8"/>
<keyword evidence="1" id="KW-0175">Coiled coil</keyword>
<keyword evidence="2" id="KW-0732">Signal</keyword>
<dbReference type="InterPro" id="IPR021236">
    <property type="entry name" value="Uncharacterised_YfdX"/>
</dbReference>
<gene>
    <name evidence="3" type="ORF">SAMN05216234_13022</name>
</gene>
<protein>
    <submittedName>
        <fullName evidence="3">YfdX protein</fullName>
    </submittedName>
</protein>
<reference evidence="3 4" key="1">
    <citation type="submission" date="2016-10" db="EMBL/GenBank/DDBJ databases">
        <authorList>
            <person name="de Groot N.N."/>
        </authorList>
    </citation>
    <scope>NUCLEOTIDE SEQUENCE [LARGE SCALE GENOMIC DNA]</scope>
    <source>
        <strain evidence="3 4">EP1-55-1</strain>
    </source>
</reference>
<evidence type="ECO:0000256" key="2">
    <source>
        <dbReference type="SAM" id="SignalP"/>
    </source>
</evidence>
<feature type="signal peptide" evidence="2">
    <location>
        <begin position="1"/>
        <end position="21"/>
    </location>
</feature>
<dbReference type="Pfam" id="PF10938">
    <property type="entry name" value="YfdX"/>
    <property type="match status" value="1"/>
</dbReference>
<sequence>MKKVLLSLATTALLCTTSVMATTSAEISKNAVKSAKSEANNQHLKVVKEAVEAVFLTKTVLNDLEKKDLKRAKKDLESAIGKLEVILAHKNAPLMLPIDSVVKATEYSGDLKSIKTDLELVNDLIDDGKVQEARRLLNRLQSEIDIITINLPLVSYPAALKLAAKYLQDNKLKEAKDILEMALGTLVQNEIIIPLPLLKAEALIDAASKIAKSDKNQALKHIDAARNELKIAEALGYTSSSDTTYKILDEAIDKIEKEIKGKNRAEKLFEELITKLKEFKDKAIKNIDTKESEK</sequence>
<dbReference type="Proteomes" id="UP000199227">
    <property type="component" value="Unassembled WGS sequence"/>
</dbReference>
<name>A0A1I5S2Q8_9BACT</name>
<dbReference type="RefSeq" id="WP_092913225.1">
    <property type="nucleotide sequence ID" value="NZ_CP136592.1"/>
</dbReference>
<dbReference type="OrthoDB" id="1233024at2"/>
<keyword evidence="4" id="KW-1185">Reference proteome</keyword>